<dbReference type="Pfam" id="PF05056">
    <property type="entry name" value="DUF674"/>
    <property type="match status" value="1"/>
</dbReference>
<evidence type="ECO:0000313" key="2">
    <source>
        <dbReference type="Proteomes" id="UP000187203"/>
    </source>
</evidence>
<dbReference type="Proteomes" id="UP000187203">
    <property type="component" value="Unassembled WGS sequence"/>
</dbReference>
<dbReference type="PANTHER" id="PTHR33103">
    <property type="entry name" value="OS01G0153900 PROTEIN"/>
    <property type="match status" value="1"/>
</dbReference>
<protein>
    <submittedName>
        <fullName evidence="1">Uncharacterized protein</fullName>
    </submittedName>
</protein>
<reference evidence="2" key="1">
    <citation type="submission" date="2013-09" db="EMBL/GenBank/DDBJ databases">
        <title>Corchorus olitorius genome sequencing.</title>
        <authorList>
            <person name="Alam M."/>
            <person name="Haque M.S."/>
            <person name="Islam M.S."/>
            <person name="Emdad E.M."/>
            <person name="Islam M.M."/>
            <person name="Ahmed B."/>
            <person name="Halim A."/>
            <person name="Hossen Q.M.M."/>
            <person name="Hossain M.Z."/>
            <person name="Ahmed R."/>
            <person name="Khan M.M."/>
            <person name="Islam R."/>
            <person name="Rashid M.M."/>
            <person name="Khan S.A."/>
            <person name="Rahman M.S."/>
            <person name="Alam M."/>
            <person name="Yahiya A.S."/>
            <person name="Khan M.S."/>
            <person name="Azam M.S."/>
            <person name="Haque T."/>
            <person name="Lashkar M.Z.H."/>
            <person name="Akhand A.I."/>
            <person name="Morshed G."/>
            <person name="Roy S."/>
            <person name="Uddin K.S."/>
            <person name="Rabeya T."/>
            <person name="Hossain A.S."/>
            <person name="Chowdhury A."/>
            <person name="Snigdha A.R."/>
            <person name="Mortoza M.S."/>
            <person name="Matin S.A."/>
            <person name="Hoque S.M.E."/>
            <person name="Islam M.K."/>
            <person name="Roy D.K."/>
            <person name="Haider R."/>
            <person name="Moosa M.M."/>
            <person name="Elias S.M."/>
            <person name="Hasan A.M."/>
            <person name="Jahan S."/>
            <person name="Shafiuddin M."/>
            <person name="Mahmood N."/>
            <person name="Shommy N.S."/>
        </authorList>
    </citation>
    <scope>NUCLEOTIDE SEQUENCE [LARGE SCALE GENOMIC DNA]</scope>
    <source>
        <strain evidence="2">cv. O-4</strain>
    </source>
</reference>
<dbReference type="InterPro" id="IPR007750">
    <property type="entry name" value="DUF674"/>
</dbReference>
<keyword evidence="2" id="KW-1185">Reference proteome</keyword>
<gene>
    <name evidence="1" type="ORF">COLO4_10962</name>
</gene>
<evidence type="ECO:0000313" key="1">
    <source>
        <dbReference type="EMBL" id="OMP02624.1"/>
    </source>
</evidence>
<name>A0A1R3K6E1_9ROSI</name>
<proteinExistence type="predicted"/>
<sequence length="222" mass="24636">MVGCIGNLYQSLENLNETYVLPNQHKNLLLKPNMPFGVTGVPLLLPDTSNDPASAQKKFYNCPNNHRYVTEICSTPCPSCRQSMSTEVTFLGTKVENAGSTDEGGVVKGLATYMVMDDLTITSMSMISVVSLLNKCNVKDFTALEEKMVDFSINEGLLVLAEYIEVLEEYSDDAPILFKMMFHVPPKFSMISIGLGLDMLRGSLQSKTALTDVFIRRREVQD</sequence>
<dbReference type="PANTHER" id="PTHR33103:SF19">
    <property type="entry name" value="OS09G0544700 PROTEIN"/>
    <property type="match status" value="1"/>
</dbReference>
<accession>A0A1R3K6E1</accession>
<comment type="caution">
    <text evidence="1">The sequence shown here is derived from an EMBL/GenBank/DDBJ whole genome shotgun (WGS) entry which is preliminary data.</text>
</comment>
<organism evidence="1 2">
    <name type="scientific">Corchorus olitorius</name>
    <dbReference type="NCBI Taxonomy" id="93759"/>
    <lineage>
        <taxon>Eukaryota</taxon>
        <taxon>Viridiplantae</taxon>
        <taxon>Streptophyta</taxon>
        <taxon>Embryophyta</taxon>
        <taxon>Tracheophyta</taxon>
        <taxon>Spermatophyta</taxon>
        <taxon>Magnoliopsida</taxon>
        <taxon>eudicotyledons</taxon>
        <taxon>Gunneridae</taxon>
        <taxon>Pentapetalae</taxon>
        <taxon>rosids</taxon>
        <taxon>malvids</taxon>
        <taxon>Malvales</taxon>
        <taxon>Malvaceae</taxon>
        <taxon>Grewioideae</taxon>
        <taxon>Apeibeae</taxon>
        <taxon>Corchorus</taxon>
    </lineage>
</organism>
<dbReference type="STRING" id="93759.A0A1R3K6E1"/>
<dbReference type="AlphaFoldDB" id="A0A1R3K6E1"/>
<dbReference type="EMBL" id="AWUE01014607">
    <property type="protein sequence ID" value="OMP02624.1"/>
    <property type="molecule type" value="Genomic_DNA"/>
</dbReference>
<dbReference type="OrthoDB" id="2014278at2759"/>